<sequence length="264" mass="27935">MAPHPPSHVLDSAGLTSPGRKRDHNEDALLCCPALGLWAVADGMGGHQLGEVASAVALAALQQAVAAGNDLRSAVQAANHAVRTAAALPGMGTTIVTVLFDGAEFELAWVGDSRAYRVNSAGILPLSRDHSWVQAMIDAGEMRPDEATRHGWRNVILQCLGRDEAPEIGLLTGTLQPGELLLLCSDGLNGELTDDEIHRLCVEADTLEQLVERLVAEANTRGGRDNITCIVLGRSLTDQVTPSLGQRVLHMLSKPLKSLVGRAS</sequence>
<dbReference type="RefSeq" id="WP_243604619.1">
    <property type="nucleotide sequence ID" value="NZ_JALGRD010000002.1"/>
</dbReference>
<dbReference type="PANTHER" id="PTHR13832">
    <property type="entry name" value="PROTEIN PHOSPHATASE 2C"/>
    <property type="match status" value="1"/>
</dbReference>
<name>A0A9X1W308_9GAMM</name>
<keyword evidence="4" id="KW-1185">Reference proteome</keyword>
<comment type="caution">
    <text evidence="3">The sequence shown here is derived from an EMBL/GenBank/DDBJ whole genome shotgun (WGS) entry which is preliminary data.</text>
</comment>
<dbReference type="InterPro" id="IPR015655">
    <property type="entry name" value="PP2C"/>
</dbReference>
<evidence type="ECO:0000259" key="2">
    <source>
        <dbReference type="PROSITE" id="PS51746"/>
    </source>
</evidence>
<dbReference type="SUPFAM" id="SSF81606">
    <property type="entry name" value="PP2C-like"/>
    <property type="match status" value="1"/>
</dbReference>
<feature type="region of interest" description="Disordered" evidence="1">
    <location>
        <begin position="1"/>
        <end position="21"/>
    </location>
</feature>
<accession>A0A9X1W308</accession>
<dbReference type="Proteomes" id="UP001139682">
    <property type="component" value="Unassembled WGS sequence"/>
</dbReference>
<reference evidence="3" key="1">
    <citation type="submission" date="2022-03" db="EMBL/GenBank/DDBJ databases">
        <title>Pseudomonas marianensis sp. nov., a marine bacterium isolated from deep-sea sediments of the Mariana Trench.</title>
        <authorList>
            <person name="Wei Y."/>
        </authorList>
    </citation>
    <scope>NUCLEOTIDE SEQUENCE</scope>
    <source>
        <strain evidence="3">PS1</strain>
    </source>
</reference>
<dbReference type="Pfam" id="PF13672">
    <property type="entry name" value="PP2C_2"/>
    <property type="match status" value="1"/>
</dbReference>
<proteinExistence type="predicted"/>
<dbReference type="Gene3D" id="3.60.40.10">
    <property type="entry name" value="PPM-type phosphatase domain"/>
    <property type="match status" value="1"/>
</dbReference>
<dbReference type="EMBL" id="JALGRD010000002">
    <property type="protein sequence ID" value="MCJ0972422.1"/>
    <property type="molecule type" value="Genomic_DNA"/>
</dbReference>
<organism evidence="3 4">
    <name type="scientific">Stutzerimonas marianensis</name>
    <dbReference type="NCBI Taxonomy" id="2929513"/>
    <lineage>
        <taxon>Bacteria</taxon>
        <taxon>Pseudomonadati</taxon>
        <taxon>Pseudomonadota</taxon>
        <taxon>Gammaproteobacteria</taxon>
        <taxon>Pseudomonadales</taxon>
        <taxon>Pseudomonadaceae</taxon>
        <taxon>Stutzerimonas</taxon>
    </lineage>
</organism>
<evidence type="ECO:0000313" key="4">
    <source>
        <dbReference type="Proteomes" id="UP001139682"/>
    </source>
</evidence>
<dbReference type="InterPro" id="IPR001932">
    <property type="entry name" value="PPM-type_phosphatase-like_dom"/>
</dbReference>
<feature type="domain" description="PPM-type phosphatase" evidence="2">
    <location>
        <begin position="12"/>
        <end position="234"/>
    </location>
</feature>
<evidence type="ECO:0000256" key="1">
    <source>
        <dbReference type="SAM" id="MobiDB-lite"/>
    </source>
</evidence>
<protein>
    <submittedName>
        <fullName evidence="3">Serine/threonine-protein phosphatase</fullName>
    </submittedName>
</protein>
<dbReference type="SMART" id="SM00331">
    <property type="entry name" value="PP2C_SIG"/>
    <property type="match status" value="1"/>
</dbReference>
<dbReference type="SMART" id="SM00332">
    <property type="entry name" value="PP2Cc"/>
    <property type="match status" value="1"/>
</dbReference>
<dbReference type="CDD" id="cd00143">
    <property type="entry name" value="PP2Cc"/>
    <property type="match status" value="1"/>
</dbReference>
<dbReference type="PROSITE" id="PS51746">
    <property type="entry name" value="PPM_2"/>
    <property type="match status" value="1"/>
</dbReference>
<dbReference type="GO" id="GO:0004722">
    <property type="term" value="F:protein serine/threonine phosphatase activity"/>
    <property type="evidence" value="ECO:0007669"/>
    <property type="project" value="InterPro"/>
</dbReference>
<dbReference type="InterPro" id="IPR036457">
    <property type="entry name" value="PPM-type-like_dom_sf"/>
</dbReference>
<evidence type="ECO:0000313" key="3">
    <source>
        <dbReference type="EMBL" id="MCJ0972422.1"/>
    </source>
</evidence>
<dbReference type="AlphaFoldDB" id="A0A9X1W308"/>
<dbReference type="PANTHER" id="PTHR13832:SF827">
    <property type="entry name" value="PROTEIN PHOSPHATASE 1L"/>
    <property type="match status" value="1"/>
</dbReference>
<gene>
    <name evidence="3" type="ORF">MST27_03420</name>
</gene>